<dbReference type="PANTHER" id="PTHR11236:SF18">
    <property type="entry name" value="AMINODEOXYCHORISMATE SYNTHASE"/>
    <property type="match status" value="1"/>
</dbReference>
<sequence>MPWPADAAALARAIAAQTAASRAAPSGTMGPDATGAGAAGAGAAGGGSGTGGTDEDWSGAWCWLDDWGGRSVLGLASELRVAERGREREFLAELRDAGVVSERIATGGRSGDGVSTGATPTDGVFAEEGAPQGWVVALGYEFGQALLGIDAAPDDAEPAIALRLDTALVLDHVRGVAELRGPDEAALDAWVARFERQAGESARDDSAPAGSVPSRAVSAEIAVRADGNGVIDQPELQSQPELRTRPDGGGALRGGGARGPWRKTPAAYEAEVEACRAAIRDGEAYVLCLTDTAEVSAPNVDPLTLYLELREGARGRPARGGVIVAGGRALVSASPERFLSIDGRRIATHPIKGTRPRGATPEEDARLAQELRTDPKERAENLMIVDLMRNDLSRVCAPGTVATSGFLRVETHPHVHQLVSTVEGELLPSADAIDAIEACFPGGSMTGAPKRRAVEILRDLERGPRGLYSGCFGWLGVEAGRITEAELAMTIRSVEFRGIGTLAATARVGAGGGITIDSEPGREEAEKRLKAAPLLLRLRDRR</sequence>
<comment type="caution">
    <text evidence="3">The sequence shown here is derived from an EMBL/GenBank/DDBJ whole genome shotgun (WGS) entry which is preliminary data.</text>
</comment>
<dbReference type="Proteomes" id="UP000693892">
    <property type="component" value="Unassembled WGS sequence"/>
</dbReference>
<dbReference type="GO" id="GO:0008909">
    <property type="term" value="F:isochorismate synthase activity"/>
    <property type="evidence" value="ECO:0007669"/>
    <property type="project" value="UniProtKB-EC"/>
</dbReference>
<feature type="region of interest" description="Disordered" evidence="1">
    <location>
        <begin position="21"/>
        <end position="53"/>
    </location>
</feature>
<dbReference type="GO" id="GO:0000162">
    <property type="term" value="P:L-tryptophan biosynthetic process"/>
    <property type="evidence" value="ECO:0007669"/>
    <property type="project" value="TreeGrafter"/>
</dbReference>
<keyword evidence="4" id="KW-1185">Reference proteome</keyword>
<feature type="domain" description="Chorismate-utilising enzyme C-terminal" evidence="2">
    <location>
        <begin position="266"/>
        <end position="530"/>
    </location>
</feature>
<dbReference type="Pfam" id="PF00425">
    <property type="entry name" value="Chorismate_bind"/>
    <property type="match status" value="1"/>
</dbReference>
<evidence type="ECO:0000259" key="2">
    <source>
        <dbReference type="Pfam" id="PF00425"/>
    </source>
</evidence>
<reference evidence="3" key="1">
    <citation type="submission" date="2021-06" db="EMBL/GenBank/DDBJ databases">
        <authorList>
            <person name="Criscuolo A."/>
        </authorList>
    </citation>
    <scope>NUCLEOTIDE SEQUENCE</scope>
    <source>
        <strain evidence="3">CIP111803</strain>
    </source>
</reference>
<name>A0A916JVZ9_9MICO</name>
<dbReference type="EC" id="5.4.4.2" evidence="3"/>
<dbReference type="PANTHER" id="PTHR11236">
    <property type="entry name" value="AMINOBENZOATE/ANTHRANILATE SYNTHASE"/>
    <property type="match status" value="1"/>
</dbReference>
<dbReference type="InterPro" id="IPR015890">
    <property type="entry name" value="Chorismate_C"/>
</dbReference>
<evidence type="ECO:0000313" key="4">
    <source>
        <dbReference type="Proteomes" id="UP000693892"/>
    </source>
</evidence>
<proteinExistence type="predicted"/>
<dbReference type="GO" id="GO:0046820">
    <property type="term" value="F:4-amino-4-deoxychorismate synthase activity"/>
    <property type="evidence" value="ECO:0007669"/>
    <property type="project" value="TreeGrafter"/>
</dbReference>
<dbReference type="InterPro" id="IPR019999">
    <property type="entry name" value="Anth_synth_I-like"/>
</dbReference>
<gene>
    <name evidence="3" type="primary">menF_1</name>
    <name evidence="3" type="ORF">LEUCIP111803_01187</name>
</gene>
<dbReference type="EMBL" id="CAJVAP010000011">
    <property type="protein sequence ID" value="CAG7609291.1"/>
    <property type="molecule type" value="Genomic_DNA"/>
</dbReference>
<feature type="compositionally biased region" description="Low complexity" evidence="1">
    <location>
        <begin position="21"/>
        <end position="36"/>
    </location>
</feature>
<evidence type="ECO:0000313" key="3">
    <source>
        <dbReference type="EMBL" id="CAG7609291.1"/>
    </source>
</evidence>
<dbReference type="GO" id="GO:0008153">
    <property type="term" value="P:4-aminobenzoate biosynthetic process"/>
    <property type="evidence" value="ECO:0007669"/>
    <property type="project" value="TreeGrafter"/>
</dbReference>
<feature type="compositionally biased region" description="Gly residues" evidence="1">
    <location>
        <begin position="247"/>
        <end position="258"/>
    </location>
</feature>
<keyword evidence="3" id="KW-0413">Isomerase</keyword>
<accession>A0A916JVZ9</accession>
<dbReference type="AlphaFoldDB" id="A0A916JVZ9"/>
<evidence type="ECO:0000256" key="1">
    <source>
        <dbReference type="SAM" id="MobiDB-lite"/>
    </source>
</evidence>
<feature type="region of interest" description="Disordered" evidence="1">
    <location>
        <begin position="228"/>
        <end position="262"/>
    </location>
</feature>
<protein>
    <submittedName>
        <fullName evidence="3">Isochorismate synthase MenF</fullName>
        <ecNumber evidence="3">5.4.4.2</ecNumber>
    </submittedName>
</protein>
<dbReference type="GO" id="GO:0005737">
    <property type="term" value="C:cytoplasm"/>
    <property type="evidence" value="ECO:0007669"/>
    <property type="project" value="TreeGrafter"/>
</dbReference>
<feature type="compositionally biased region" description="Gly residues" evidence="1">
    <location>
        <begin position="37"/>
        <end position="52"/>
    </location>
</feature>
<organism evidence="3 4">
    <name type="scientific">Leucobacter soli</name>
    <dbReference type="NCBI Taxonomy" id="2812850"/>
    <lineage>
        <taxon>Bacteria</taxon>
        <taxon>Bacillati</taxon>
        <taxon>Actinomycetota</taxon>
        <taxon>Actinomycetes</taxon>
        <taxon>Micrococcales</taxon>
        <taxon>Microbacteriaceae</taxon>
        <taxon>Leucobacter</taxon>
    </lineage>
</organism>